<dbReference type="GO" id="GO:0005952">
    <property type="term" value="C:cAMP-dependent protein kinase complex"/>
    <property type="evidence" value="ECO:0007669"/>
    <property type="project" value="InterPro"/>
</dbReference>
<dbReference type="InterPro" id="IPR018488">
    <property type="entry name" value="cNMP-bd_CS"/>
</dbReference>
<feature type="compositionally biased region" description="Acidic residues" evidence="8">
    <location>
        <begin position="88"/>
        <end position="104"/>
    </location>
</feature>
<dbReference type="CDD" id="cd00038">
    <property type="entry name" value="CAP_ED"/>
    <property type="match status" value="2"/>
</dbReference>
<dbReference type="InterPro" id="IPR018490">
    <property type="entry name" value="cNMP-bd_dom_sf"/>
</dbReference>
<evidence type="ECO:0000256" key="1">
    <source>
        <dbReference type="ARBA" id="ARBA00005753"/>
    </source>
</evidence>
<evidence type="ECO:0000256" key="2">
    <source>
        <dbReference type="ARBA" id="ARBA00022553"/>
    </source>
</evidence>
<dbReference type="SUPFAM" id="SSF51206">
    <property type="entry name" value="cAMP-binding domain-like"/>
    <property type="match status" value="2"/>
</dbReference>
<protein>
    <recommendedName>
        <fullName evidence="9">Cyclic nucleotide-binding domain-containing protein</fullName>
    </recommendedName>
</protein>
<organism evidence="10">
    <name type="scientific">Florenciella parvula</name>
    <dbReference type="NCBI Taxonomy" id="236787"/>
    <lineage>
        <taxon>Eukaryota</taxon>
        <taxon>Sar</taxon>
        <taxon>Stramenopiles</taxon>
        <taxon>Ochrophyta</taxon>
        <taxon>Dictyochophyceae</taxon>
        <taxon>Florenciellales</taxon>
        <taxon>Florenciella</taxon>
    </lineage>
</organism>
<evidence type="ECO:0000256" key="3">
    <source>
        <dbReference type="ARBA" id="ARBA00022566"/>
    </source>
</evidence>
<feature type="compositionally biased region" description="Low complexity" evidence="8">
    <location>
        <begin position="74"/>
        <end position="87"/>
    </location>
</feature>
<gene>
    <name evidence="10" type="ORF">FPAR1323_LOCUS9289</name>
</gene>
<evidence type="ECO:0000256" key="5">
    <source>
        <dbReference type="ARBA" id="ARBA00022741"/>
    </source>
</evidence>
<evidence type="ECO:0000256" key="7">
    <source>
        <dbReference type="PIRSR" id="PIRSR000548-1"/>
    </source>
</evidence>
<reference evidence="10" key="1">
    <citation type="submission" date="2021-01" db="EMBL/GenBank/DDBJ databases">
        <authorList>
            <person name="Corre E."/>
            <person name="Pelletier E."/>
            <person name="Niang G."/>
            <person name="Scheremetjew M."/>
            <person name="Finn R."/>
            <person name="Kale V."/>
            <person name="Holt S."/>
            <person name="Cochrane G."/>
            <person name="Meng A."/>
            <person name="Brown T."/>
            <person name="Cohen L."/>
        </authorList>
    </citation>
    <scope>NUCLEOTIDE SEQUENCE</scope>
    <source>
        <strain evidence="10">RCC1693</strain>
    </source>
</reference>
<dbReference type="Pfam" id="PF00027">
    <property type="entry name" value="cNMP_binding"/>
    <property type="match status" value="2"/>
</dbReference>
<dbReference type="Gene3D" id="1.20.890.10">
    <property type="entry name" value="cAMP-dependent protein kinase regulatory subunit, dimerization-anchoring domain"/>
    <property type="match status" value="1"/>
</dbReference>
<dbReference type="InterPro" id="IPR014710">
    <property type="entry name" value="RmlC-like_jellyroll"/>
</dbReference>
<dbReference type="GO" id="GO:0005829">
    <property type="term" value="C:cytosol"/>
    <property type="evidence" value="ECO:0007669"/>
    <property type="project" value="TreeGrafter"/>
</dbReference>
<dbReference type="GO" id="GO:0004862">
    <property type="term" value="F:cAMP-dependent protein kinase inhibitor activity"/>
    <property type="evidence" value="ECO:0007669"/>
    <property type="project" value="TreeGrafter"/>
</dbReference>
<dbReference type="AlphaFoldDB" id="A0A7S2CA35"/>
<sequence length="402" mass="44758">MSDSAFTAETAAQHQAELNDYLQSKNINQLFIQIVESLLIEKPDNPIGFIVQFLQKKYPDQAMIDGPQIDVAASAGGAAEQPDAAAASDEDEEEEENSDDDYVDDLPISNKYQQKGDKAVRRSSVLAESPVTDMEEIKIVPKSAEDKQGIVEIIEQCMLFKHLEPSQLNTLADAMESKTFNSGDVIIKQGDDGDYFYVVDSGHIDCFKDDTKITNYSKGGAFGELAIMYNAPRAATCQATEPTRLWALERKAFKAILMKSTTDKRNKYREFLSEVEMLSQLNDYEKLTIADSLNEESFDDGKVVCRQGEPGDTFYIVKEGTAVCTQTDAKGQQLEVARLSAGQYFGEIALLTSKTRQATVAAEGELAVLSLDRKTFKRVMGPMENILKRNMEQYTKYKLSQI</sequence>
<dbReference type="PIRSF" id="PIRSF000548">
    <property type="entry name" value="PK_regulatory"/>
    <property type="match status" value="1"/>
</dbReference>
<evidence type="ECO:0000259" key="9">
    <source>
        <dbReference type="PROSITE" id="PS50042"/>
    </source>
</evidence>
<feature type="binding site" evidence="7">
    <location>
        <position position="233"/>
    </location>
    <ligand>
        <name>3',5'-cyclic AMP</name>
        <dbReference type="ChEBI" id="CHEBI:58165"/>
        <label>1</label>
    </ligand>
</feature>
<dbReference type="PROSITE" id="PS00889">
    <property type="entry name" value="CNMP_BINDING_2"/>
    <property type="match status" value="1"/>
</dbReference>
<dbReference type="SMART" id="SM00100">
    <property type="entry name" value="cNMP"/>
    <property type="match status" value="2"/>
</dbReference>
<dbReference type="InterPro" id="IPR012198">
    <property type="entry name" value="cAMP_dep_PK_reg_su"/>
</dbReference>
<dbReference type="PRINTS" id="PR00103">
    <property type="entry name" value="CAMPKINASE"/>
</dbReference>
<keyword evidence="4" id="KW-0677">Repeat</keyword>
<dbReference type="GO" id="GO:0030552">
    <property type="term" value="F:cAMP binding"/>
    <property type="evidence" value="ECO:0007669"/>
    <property type="project" value="UniProtKB-KW"/>
</dbReference>
<dbReference type="PANTHER" id="PTHR11635:SF152">
    <property type="entry name" value="CAMP-DEPENDENT PROTEIN KINASE TYPE I REGULATORY SUBUNIT-RELATED"/>
    <property type="match status" value="1"/>
</dbReference>
<proteinExistence type="inferred from homology"/>
<feature type="binding site" evidence="7">
    <location>
        <position position="347"/>
    </location>
    <ligand>
        <name>3',5'-cyclic AMP</name>
        <dbReference type="ChEBI" id="CHEBI:58165"/>
        <label>2</label>
    </ligand>
</feature>
<feature type="domain" description="Cyclic nucleotide-binding" evidence="9">
    <location>
        <begin position="159"/>
        <end position="274"/>
    </location>
</feature>
<dbReference type="CDD" id="cd22981">
    <property type="entry name" value="DD_TbAK-like"/>
    <property type="match status" value="1"/>
</dbReference>
<accession>A0A7S2CA35</accession>
<dbReference type="InterPro" id="IPR050503">
    <property type="entry name" value="cAMP-dep_PK_reg_su-like"/>
</dbReference>
<keyword evidence="5 7" id="KW-0547">Nucleotide-binding</keyword>
<dbReference type="PROSITE" id="PS00888">
    <property type="entry name" value="CNMP_BINDING_1"/>
    <property type="match status" value="2"/>
</dbReference>
<dbReference type="PANTHER" id="PTHR11635">
    <property type="entry name" value="CAMP-DEPENDENT PROTEIN KINASE REGULATORY CHAIN"/>
    <property type="match status" value="1"/>
</dbReference>
<feature type="binding site" evidence="7">
    <location>
        <position position="356"/>
    </location>
    <ligand>
        <name>3',5'-cyclic AMP</name>
        <dbReference type="ChEBI" id="CHEBI:58165"/>
        <label>2</label>
    </ligand>
</feature>
<dbReference type="FunFam" id="2.60.120.10:FF:000006">
    <property type="entry name" value="cAMP-dependent protein kinase type I-alpha regulatory subunit"/>
    <property type="match status" value="1"/>
</dbReference>
<evidence type="ECO:0000313" key="10">
    <source>
        <dbReference type="EMBL" id="CAD9418357.1"/>
    </source>
</evidence>
<keyword evidence="6 7" id="KW-0114">cAMP</keyword>
<dbReference type="PROSITE" id="PS50042">
    <property type="entry name" value="CNMP_BINDING_3"/>
    <property type="match status" value="2"/>
</dbReference>
<dbReference type="SUPFAM" id="SSF47391">
    <property type="entry name" value="Dimerization-anchoring domain of cAMP-dependent PK regulatory subunit"/>
    <property type="match status" value="1"/>
</dbReference>
<name>A0A7S2CA35_9STRA</name>
<dbReference type="GO" id="GO:0034236">
    <property type="term" value="F:protein kinase A catalytic subunit binding"/>
    <property type="evidence" value="ECO:0007669"/>
    <property type="project" value="TreeGrafter"/>
</dbReference>
<keyword evidence="3 7" id="KW-0116">cAMP-binding</keyword>
<evidence type="ECO:0000256" key="6">
    <source>
        <dbReference type="ARBA" id="ARBA00023149"/>
    </source>
</evidence>
<evidence type="ECO:0000256" key="8">
    <source>
        <dbReference type="SAM" id="MobiDB-lite"/>
    </source>
</evidence>
<feature type="domain" description="Cyclic nucleotide-binding" evidence="9">
    <location>
        <begin position="277"/>
        <end position="397"/>
    </location>
</feature>
<dbReference type="InterPro" id="IPR000595">
    <property type="entry name" value="cNMP-bd_dom"/>
</dbReference>
<comment type="similarity">
    <text evidence="1">Belongs to the cAMP-dependent kinase regulatory chain family.</text>
</comment>
<feature type="region of interest" description="Disordered" evidence="8">
    <location>
        <begin position="74"/>
        <end position="108"/>
    </location>
</feature>
<dbReference type="Gene3D" id="2.60.120.10">
    <property type="entry name" value="Jelly Rolls"/>
    <property type="match status" value="2"/>
</dbReference>
<feature type="binding site" evidence="7">
    <location>
        <position position="224"/>
    </location>
    <ligand>
        <name>3',5'-cyclic AMP</name>
        <dbReference type="ChEBI" id="CHEBI:58165"/>
        <label>1</label>
    </ligand>
</feature>
<dbReference type="EMBL" id="HBGT01017494">
    <property type="protein sequence ID" value="CAD9418357.1"/>
    <property type="molecule type" value="Transcribed_RNA"/>
</dbReference>
<evidence type="ECO:0000256" key="4">
    <source>
        <dbReference type="ARBA" id="ARBA00022737"/>
    </source>
</evidence>
<keyword evidence="2" id="KW-0597">Phosphoprotein</keyword>